<name>A0AAT9HKE2_9ACTN</name>
<dbReference type="AlphaFoldDB" id="A0AAT9HKE2"/>
<organism evidence="1">
    <name type="scientific">Streptomyces haneummycinicus</name>
    <dbReference type="NCBI Taxonomy" id="3074435"/>
    <lineage>
        <taxon>Bacteria</taxon>
        <taxon>Bacillati</taxon>
        <taxon>Actinomycetota</taxon>
        <taxon>Actinomycetes</taxon>
        <taxon>Kitasatosporales</taxon>
        <taxon>Streptomycetaceae</taxon>
        <taxon>Streptomyces</taxon>
    </lineage>
</organism>
<proteinExistence type="predicted"/>
<protein>
    <submittedName>
        <fullName evidence="1">Uncharacterized protein</fullName>
    </submittedName>
</protein>
<accession>A0AAT9HKE2</accession>
<gene>
    <name evidence="1" type="ORF">SHKM778_43950</name>
</gene>
<reference evidence="1" key="2">
    <citation type="submission" date="2024-07" db="EMBL/GenBank/DDBJ databases">
        <title>Streptomyces haneummycinica sp. nov., a new antibiotic-producing actinobacterium isolated from marine sediment.</title>
        <authorList>
            <person name="Uemura M."/>
            <person name="Hamada M."/>
            <person name="Hirano S."/>
            <person name="Kobayashi K."/>
            <person name="Ohshiro T."/>
            <person name="Kobayashi T."/>
            <person name="Terahara T."/>
        </authorList>
    </citation>
    <scope>NUCLEOTIDE SEQUENCE</scope>
    <source>
        <strain evidence="1">KM77-8</strain>
    </source>
</reference>
<sequence>MVGRADQAQRAVRARREQQGLTAGLDEVRGRTGRIGGVVGHAVPGDRTRRGQQITVVAPAPAVEVALAGRRDGRGAVVVQLPAEADGTLPVGVRRTVGRVAHVDGGDPFHALHPFAFAVIRTV</sequence>
<dbReference type="EMBL" id="AP035768">
    <property type="protein sequence ID" value="BFO18007.1"/>
    <property type="molecule type" value="Genomic_DNA"/>
</dbReference>
<reference evidence="1" key="1">
    <citation type="submission" date="2024-06" db="EMBL/GenBank/DDBJ databases">
        <authorList>
            <consortium name="consrtm"/>
            <person name="Uemura M."/>
            <person name="Terahara T."/>
        </authorList>
    </citation>
    <scope>NUCLEOTIDE SEQUENCE</scope>
    <source>
        <strain evidence="1">KM77-8</strain>
    </source>
</reference>
<evidence type="ECO:0000313" key="1">
    <source>
        <dbReference type="EMBL" id="BFO18007.1"/>
    </source>
</evidence>